<dbReference type="Gene3D" id="3.30.200.20">
    <property type="entry name" value="Phosphorylase Kinase, domain 1"/>
    <property type="match status" value="1"/>
</dbReference>
<organism evidence="4">
    <name type="scientific">Chaetoceros debilis</name>
    <dbReference type="NCBI Taxonomy" id="122233"/>
    <lineage>
        <taxon>Eukaryota</taxon>
        <taxon>Sar</taxon>
        <taxon>Stramenopiles</taxon>
        <taxon>Ochrophyta</taxon>
        <taxon>Bacillariophyta</taxon>
        <taxon>Coscinodiscophyceae</taxon>
        <taxon>Chaetocerotophycidae</taxon>
        <taxon>Chaetocerotales</taxon>
        <taxon>Chaetocerotaceae</taxon>
        <taxon>Chaetoceros</taxon>
    </lineage>
</organism>
<dbReference type="EMBL" id="HBIO01017767">
    <property type="protein sequence ID" value="CAE0468782.1"/>
    <property type="molecule type" value="Transcribed_RNA"/>
</dbReference>
<name>A0A7S3Q7Y0_9STRA</name>
<dbReference type="Gene3D" id="1.10.510.10">
    <property type="entry name" value="Transferase(Phosphotransferase) domain 1"/>
    <property type="match status" value="1"/>
</dbReference>
<dbReference type="PROSITE" id="PS50011">
    <property type="entry name" value="PROTEIN_KINASE_DOM"/>
    <property type="match status" value="1"/>
</dbReference>
<dbReference type="InterPro" id="IPR011009">
    <property type="entry name" value="Kinase-like_dom_sf"/>
</dbReference>
<reference evidence="4" key="1">
    <citation type="submission" date="2021-01" db="EMBL/GenBank/DDBJ databases">
        <authorList>
            <person name="Corre E."/>
            <person name="Pelletier E."/>
            <person name="Niang G."/>
            <person name="Scheremetjew M."/>
            <person name="Finn R."/>
            <person name="Kale V."/>
            <person name="Holt S."/>
            <person name="Cochrane G."/>
            <person name="Meng A."/>
            <person name="Brown T."/>
            <person name="Cohen L."/>
        </authorList>
    </citation>
    <scope>NUCLEOTIDE SEQUENCE</scope>
    <source>
        <strain evidence="4">MM31A-1</strain>
    </source>
</reference>
<proteinExistence type="predicted"/>
<sequence length="416" mass="47386">MPSKAALQAAANTANKGAEPLPDDVKKSLLVKAAEKVARISEVSTIFDPRYEALLSRFEENEVKLGKLLGTGGFCSVFEVNKLDLTSVKADRIEAEHKGEMEEHHARSFMSMACIRNGDARYAVKRLSTDSSASEELYGKAVADLATEARFLTVIQHPNIIKVRGFALGNFCSDNFFLMMDRLYDTLETGIRKWRGENQKYKGFLASFKGGKKKCEELFIDRINFAWDLSSALAHIHEKRVIYRDLKPENVGFDIRGDVKIFDFGLAKELKDVDKDGNYNLTGYCGSPIYMAPEVIQSKPYNEKADVHSYAIMLWEMMALKQPYDSTKMNLNLKSTLKLVVHKDYRPKPDKDWPQSLTKIIQNAWHPNANKRLPFYQIKKNLHDCVMDLGKESEDESFSLDKSTRSFKNFMEKSKK</sequence>
<dbReference type="PANTHER" id="PTHR44329">
    <property type="entry name" value="SERINE/THREONINE-PROTEIN KINASE TNNI3K-RELATED"/>
    <property type="match status" value="1"/>
</dbReference>
<feature type="binding site" evidence="2">
    <location>
        <position position="250"/>
    </location>
    <ligand>
        <name>Mg(2+)</name>
        <dbReference type="ChEBI" id="CHEBI:18420"/>
    </ligand>
</feature>
<evidence type="ECO:0000256" key="1">
    <source>
        <dbReference type="PIRSR" id="PIRSR000615-1"/>
    </source>
</evidence>
<accession>A0A7S3Q7Y0</accession>
<dbReference type="GO" id="GO:0005524">
    <property type="term" value="F:ATP binding"/>
    <property type="evidence" value="ECO:0007669"/>
    <property type="project" value="InterPro"/>
</dbReference>
<evidence type="ECO:0000313" key="4">
    <source>
        <dbReference type="EMBL" id="CAE0468782.1"/>
    </source>
</evidence>
<evidence type="ECO:0000259" key="3">
    <source>
        <dbReference type="PROSITE" id="PS50011"/>
    </source>
</evidence>
<keyword evidence="2" id="KW-0460">Magnesium</keyword>
<dbReference type="SUPFAM" id="SSF56112">
    <property type="entry name" value="Protein kinase-like (PK-like)"/>
    <property type="match status" value="1"/>
</dbReference>
<feature type="binding site" evidence="2">
    <location>
        <position position="263"/>
    </location>
    <ligand>
        <name>Mg(2+)</name>
        <dbReference type="ChEBI" id="CHEBI:18420"/>
    </ligand>
</feature>
<feature type="domain" description="Protein kinase" evidence="3">
    <location>
        <begin position="63"/>
        <end position="386"/>
    </location>
</feature>
<dbReference type="SMART" id="SM00220">
    <property type="entry name" value="S_TKc"/>
    <property type="match status" value="1"/>
</dbReference>
<gene>
    <name evidence="4" type="ORF">CDEB00056_LOCUS13635</name>
</gene>
<dbReference type="GO" id="GO:0046872">
    <property type="term" value="F:metal ion binding"/>
    <property type="evidence" value="ECO:0007669"/>
    <property type="project" value="UniProtKB-KW"/>
</dbReference>
<dbReference type="AlphaFoldDB" id="A0A7S3Q7Y0"/>
<dbReference type="InterPro" id="IPR000719">
    <property type="entry name" value="Prot_kinase_dom"/>
</dbReference>
<evidence type="ECO:0000256" key="2">
    <source>
        <dbReference type="PIRSR" id="PIRSR000615-3"/>
    </source>
</evidence>
<protein>
    <recommendedName>
        <fullName evidence="3">Protein kinase domain-containing protein</fullName>
    </recommendedName>
</protein>
<dbReference type="Pfam" id="PF00069">
    <property type="entry name" value="Pkinase"/>
    <property type="match status" value="1"/>
</dbReference>
<feature type="active site" description="Proton acceptor" evidence="1">
    <location>
        <position position="245"/>
    </location>
</feature>
<dbReference type="GO" id="GO:0004674">
    <property type="term" value="F:protein serine/threonine kinase activity"/>
    <property type="evidence" value="ECO:0007669"/>
    <property type="project" value="TreeGrafter"/>
</dbReference>
<keyword evidence="2" id="KW-0479">Metal-binding</keyword>
<dbReference type="InterPro" id="IPR051681">
    <property type="entry name" value="Ser/Thr_Kinases-Pseudokinases"/>
</dbReference>